<gene>
    <name evidence="1" type="ORF">A3A74_00890</name>
</gene>
<organism evidence="1 2">
    <name type="scientific">Candidatus Roizmanbacteria bacterium RIFCSPLOWO2_01_FULL_35_13</name>
    <dbReference type="NCBI Taxonomy" id="1802055"/>
    <lineage>
        <taxon>Bacteria</taxon>
        <taxon>Candidatus Roizmaniibacteriota</taxon>
    </lineage>
</organism>
<evidence type="ECO:0000313" key="2">
    <source>
        <dbReference type="Proteomes" id="UP000179270"/>
    </source>
</evidence>
<proteinExistence type="predicted"/>
<reference evidence="1 2" key="1">
    <citation type="journal article" date="2016" name="Nat. Commun.">
        <title>Thousands of microbial genomes shed light on interconnected biogeochemical processes in an aquifer system.</title>
        <authorList>
            <person name="Anantharaman K."/>
            <person name="Brown C.T."/>
            <person name="Hug L.A."/>
            <person name="Sharon I."/>
            <person name="Castelle C.J."/>
            <person name="Probst A.J."/>
            <person name="Thomas B.C."/>
            <person name="Singh A."/>
            <person name="Wilkins M.J."/>
            <person name="Karaoz U."/>
            <person name="Brodie E.L."/>
            <person name="Williams K.H."/>
            <person name="Hubbard S.S."/>
            <person name="Banfield J.F."/>
        </authorList>
    </citation>
    <scope>NUCLEOTIDE SEQUENCE [LARGE SCALE GENOMIC DNA]</scope>
</reference>
<comment type="caution">
    <text evidence="1">The sequence shown here is derived from an EMBL/GenBank/DDBJ whole genome shotgun (WGS) entry which is preliminary data.</text>
</comment>
<dbReference type="Proteomes" id="UP000179270">
    <property type="component" value="Unassembled WGS sequence"/>
</dbReference>
<evidence type="ECO:0000313" key="1">
    <source>
        <dbReference type="EMBL" id="OGK42754.1"/>
    </source>
</evidence>
<name>A0A1F7IHA2_9BACT</name>
<dbReference type="AlphaFoldDB" id="A0A1F7IHA2"/>
<accession>A0A1F7IHA2</accession>
<protein>
    <submittedName>
        <fullName evidence="1">Uncharacterized protein</fullName>
    </submittedName>
</protein>
<dbReference type="STRING" id="1802055.A3A74_00890"/>
<dbReference type="EMBL" id="MGAF01000004">
    <property type="protein sequence ID" value="OGK42754.1"/>
    <property type="molecule type" value="Genomic_DNA"/>
</dbReference>
<sequence>MKNLSKFSLWAIFLILVSANVYVFIHSIKLSDKINHYETDIRTLHRENLILENKIYDVNSLKYASSMAAQLDFTQKAQPVFLDNLQYARN</sequence>